<dbReference type="CDD" id="cd11538">
    <property type="entry name" value="NTP-PPase_u1"/>
    <property type="match status" value="1"/>
</dbReference>
<dbReference type="AlphaFoldDB" id="A0A4Y3KKZ8"/>
<keyword evidence="3" id="KW-1185">Reference proteome</keyword>
<feature type="region of interest" description="Disordered" evidence="1">
    <location>
        <begin position="109"/>
        <end position="130"/>
    </location>
</feature>
<proteinExistence type="predicted"/>
<sequence>MELADAQREVETISRVYARLHGIERTDDWAVLKLGEEVGELTRAYLAATGRSRHQGEPADLADALRDEVADVLGMLMIVAHRLGVDLDEAVERKWLRWKHLVEEQDRLPAPDQGVTGLGLTSPGVPGQGT</sequence>
<name>A0A4Y3KKZ8_9CELL</name>
<evidence type="ECO:0000313" key="2">
    <source>
        <dbReference type="EMBL" id="GEA83630.1"/>
    </source>
</evidence>
<dbReference type="EMBL" id="BJLQ01000006">
    <property type="protein sequence ID" value="GEA83630.1"/>
    <property type="molecule type" value="Genomic_DNA"/>
</dbReference>
<evidence type="ECO:0000256" key="1">
    <source>
        <dbReference type="SAM" id="MobiDB-lite"/>
    </source>
</evidence>
<dbReference type="SUPFAM" id="SSF101386">
    <property type="entry name" value="all-alpha NTP pyrophosphatases"/>
    <property type="match status" value="1"/>
</dbReference>
<dbReference type="Gene3D" id="1.10.287.1080">
    <property type="entry name" value="MazG-like"/>
    <property type="match status" value="1"/>
</dbReference>
<gene>
    <name evidence="2" type="ORF">CGE01nite_08810</name>
</gene>
<reference evidence="2 3" key="1">
    <citation type="submission" date="2019-06" db="EMBL/GenBank/DDBJ databases">
        <title>Whole genome shotgun sequence of Cellulomonas gelida NBRC 3748.</title>
        <authorList>
            <person name="Hosoyama A."/>
            <person name="Uohara A."/>
            <person name="Ohji S."/>
            <person name="Ichikawa N."/>
        </authorList>
    </citation>
    <scope>NUCLEOTIDE SEQUENCE [LARGE SCALE GENOMIC DNA]</scope>
    <source>
        <strain evidence="2 3">NBRC 3748</strain>
    </source>
</reference>
<evidence type="ECO:0000313" key="3">
    <source>
        <dbReference type="Proteomes" id="UP000320461"/>
    </source>
</evidence>
<comment type="caution">
    <text evidence="2">The sequence shown here is derived from an EMBL/GenBank/DDBJ whole genome shotgun (WGS) entry which is preliminary data.</text>
</comment>
<protein>
    <recommendedName>
        <fullName evidence="4">Pyrophosphatase</fullName>
    </recommendedName>
</protein>
<organism evidence="2 3">
    <name type="scientific">Cellulomonas gelida</name>
    <dbReference type="NCBI Taxonomy" id="1712"/>
    <lineage>
        <taxon>Bacteria</taxon>
        <taxon>Bacillati</taxon>
        <taxon>Actinomycetota</taxon>
        <taxon>Actinomycetes</taxon>
        <taxon>Micrococcales</taxon>
        <taxon>Cellulomonadaceae</taxon>
        <taxon>Cellulomonas</taxon>
    </lineage>
</organism>
<dbReference type="Proteomes" id="UP000320461">
    <property type="component" value="Unassembled WGS sequence"/>
</dbReference>
<dbReference type="RefSeq" id="WP_229747363.1">
    <property type="nucleotide sequence ID" value="NZ_BJLQ01000006.1"/>
</dbReference>
<accession>A0A4Y3KKZ8</accession>
<evidence type="ECO:0008006" key="4">
    <source>
        <dbReference type="Google" id="ProtNLM"/>
    </source>
</evidence>